<keyword evidence="2" id="KW-0547">Nucleotide-binding</keyword>
<dbReference type="EMBL" id="FPHE01000065">
    <property type="protein sequence ID" value="SFV55649.1"/>
    <property type="molecule type" value="Genomic_DNA"/>
</dbReference>
<dbReference type="Gene3D" id="1.10.8.60">
    <property type="match status" value="2"/>
</dbReference>
<dbReference type="GO" id="GO:0005524">
    <property type="term" value="F:ATP binding"/>
    <property type="evidence" value="ECO:0007669"/>
    <property type="project" value="UniProtKB-KW"/>
</dbReference>
<keyword evidence="3 6" id="KW-0067">ATP-binding</keyword>
<dbReference type="Pfam" id="PF02861">
    <property type="entry name" value="Clp_N"/>
    <property type="match status" value="1"/>
</dbReference>
<dbReference type="FunFam" id="3.40.50.300:FF:000010">
    <property type="entry name" value="Chaperone clpB 1, putative"/>
    <property type="match status" value="1"/>
</dbReference>
<dbReference type="Pfam" id="PF00004">
    <property type="entry name" value="AAA"/>
    <property type="match status" value="1"/>
</dbReference>
<dbReference type="GO" id="GO:0008233">
    <property type="term" value="F:peptidase activity"/>
    <property type="evidence" value="ECO:0007669"/>
    <property type="project" value="UniProtKB-KW"/>
</dbReference>
<protein>
    <submittedName>
        <fullName evidence="6">ATP-dependent Clp protease ATP-binding subunit ClpA</fullName>
    </submittedName>
</protein>
<dbReference type="InterPro" id="IPR004176">
    <property type="entry name" value="Clp_R_N"/>
</dbReference>
<dbReference type="InterPro" id="IPR041546">
    <property type="entry name" value="ClpA/ClpB_AAA_lid"/>
</dbReference>
<dbReference type="InterPro" id="IPR003959">
    <property type="entry name" value="ATPase_AAA_core"/>
</dbReference>
<dbReference type="InterPro" id="IPR013461">
    <property type="entry name" value="ClpA"/>
</dbReference>
<dbReference type="GO" id="GO:0006508">
    <property type="term" value="P:proteolysis"/>
    <property type="evidence" value="ECO:0007669"/>
    <property type="project" value="UniProtKB-KW"/>
</dbReference>
<gene>
    <name evidence="6" type="ORF">MNB_SV-12-571</name>
</gene>
<keyword evidence="4" id="KW-0143">Chaperone</keyword>
<dbReference type="PROSITE" id="PS51903">
    <property type="entry name" value="CLP_R"/>
    <property type="match status" value="1"/>
</dbReference>
<dbReference type="PRINTS" id="PR00300">
    <property type="entry name" value="CLPPROTEASEA"/>
</dbReference>
<evidence type="ECO:0000313" key="6">
    <source>
        <dbReference type="EMBL" id="SFV55649.1"/>
    </source>
</evidence>
<dbReference type="InterPro" id="IPR036628">
    <property type="entry name" value="Clp_N_dom_sf"/>
</dbReference>
<dbReference type="CDD" id="cd00009">
    <property type="entry name" value="AAA"/>
    <property type="match status" value="1"/>
</dbReference>
<dbReference type="GO" id="GO:0043335">
    <property type="term" value="P:protein unfolding"/>
    <property type="evidence" value="ECO:0007669"/>
    <property type="project" value="InterPro"/>
</dbReference>
<dbReference type="PROSITE" id="PS00870">
    <property type="entry name" value="CLPAB_1"/>
    <property type="match status" value="1"/>
</dbReference>
<dbReference type="AlphaFoldDB" id="A0A1W1BQ27"/>
<evidence type="ECO:0000256" key="1">
    <source>
        <dbReference type="ARBA" id="ARBA00022737"/>
    </source>
</evidence>
<dbReference type="SMART" id="SM01086">
    <property type="entry name" value="ClpB_D2-small"/>
    <property type="match status" value="1"/>
</dbReference>
<dbReference type="PROSITE" id="PS00871">
    <property type="entry name" value="CLPAB_2"/>
    <property type="match status" value="1"/>
</dbReference>
<dbReference type="InterPro" id="IPR050130">
    <property type="entry name" value="ClpA_ClpB"/>
</dbReference>
<dbReference type="PANTHER" id="PTHR11638">
    <property type="entry name" value="ATP-DEPENDENT CLP PROTEASE"/>
    <property type="match status" value="1"/>
</dbReference>
<dbReference type="CDD" id="cd19499">
    <property type="entry name" value="RecA-like_ClpB_Hsp104-like"/>
    <property type="match status" value="1"/>
</dbReference>
<dbReference type="InterPro" id="IPR018368">
    <property type="entry name" value="ClpA/B_CS1"/>
</dbReference>
<dbReference type="GO" id="GO:0016887">
    <property type="term" value="F:ATP hydrolysis activity"/>
    <property type="evidence" value="ECO:0007669"/>
    <property type="project" value="InterPro"/>
</dbReference>
<dbReference type="PANTHER" id="PTHR11638:SF111">
    <property type="entry name" value="ATP-DEPENDENT CLP PROTEASE ATP-BINDING SUBUNIT CLPA"/>
    <property type="match status" value="1"/>
</dbReference>
<keyword evidence="6" id="KW-0645">Protease</keyword>
<feature type="domain" description="Clp R" evidence="5">
    <location>
        <begin position="1"/>
        <end position="65"/>
    </location>
</feature>
<evidence type="ECO:0000256" key="2">
    <source>
        <dbReference type="ARBA" id="ARBA00022741"/>
    </source>
</evidence>
<dbReference type="SMART" id="SM00382">
    <property type="entry name" value="AAA"/>
    <property type="match status" value="2"/>
</dbReference>
<dbReference type="SUPFAM" id="SSF52540">
    <property type="entry name" value="P-loop containing nucleoside triphosphate hydrolases"/>
    <property type="match status" value="2"/>
</dbReference>
<dbReference type="NCBIfam" id="TIGR02639">
    <property type="entry name" value="ClpA"/>
    <property type="match status" value="1"/>
</dbReference>
<evidence type="ECO:0000259" key="5">
    <source>
        <dbReference type="PROSITE" id="PS51903"/>
    </source>
</evidence>
<dbReference type="InterPro" id="IPR019489">
    <property type="entry name" value="Clp_ATPase_C"/>
</dbReference>
<name>A0A1W1BQ27_9ZZZZ</name>
<dbReference type="InterPro" id="IPR003593">
    <property type="entry name" value="AAA+_ATPase"/>
</dbReference>
<sequence>MISVELNNVFRESVRYAKENRHEYLTLEHIFLSILQSKEGGEILSAVGGDVGYMRELIEAYLHANTPVLEPKEKEESPDPYETVVLSHVMNDMMMHINSSGRMEAKIGDMIASIFSQDKSYAYAVMSAEGIDRVDILEVISHGNLDEKEIDNEEEEEDDAYPNLSDFTIELVDVAKKGKIDPIIGRESEIDRVMQTLCRRKKNNPLLVGEPGVGKTAIAEGLALRIAENSVPSVLQNSKIFALDLGSMISGTKYRGDFEKRLKGVLSELQTIDRGIIFIDEIHTLVGAGATSGGSMDAANLLKPALARGELKCIGATTYAEFRNHLDKDKALTRRFSKIDIDEPSVADTMQILQGIKHKYEEHHQIIFSDEALQASIDLSVKYLHDRFLPDKAMDIIDEVGAHYMLRDKKDITISSADIEESVARMLKLPSTVVSSDDTTKLKSLADDIKSKIIGQDTAIDTIVKSIKRSYAGLNQENSPIGSFLFVGPTGVGKTALSIALAESMDVHFERLDMSEYMEKHALSRLIGAPPGYVGYEQGGLLTEMIKRNPHTVLLLDEVEKAHPDIMNILLQVMDGAKLTDNNGIVSDFKNVILIMTSNLGTKEANVMGFNKDTSSKTDTALKGFFTPEFRNRLSSVVEFKHLNMEAIVKIVDTEIAKLNKQMATKGIIIKLNKKAKEYIAKEGYSDLYGAREVGRVIDQNIKEAITDEILFGKLKDGGLVKVTCKEEKLNFVFDI</sequence>
<dbReference type="Pfam" id="PF10431">
    <property type="entry name" value="ClpB_D2-small"/>
    <property type="match status" value="1"/>
</dbReference>
<dbReference type="Pfam" id="PF07724">
    <property type="entry name" value="AAA_2"/>
    <property type="match status" value="1"/>
</dbReference>
<keyword evidence="6" id="KW-0378">Hydrolase</keyword>
<dbReference type="InterPro" id="IPR028299">
    <property type="entry name" value="ClpA/B_CS2"/>
</dbReference>
<dbReference type="Gene3D" id="1.10.1780.10">
    <property type="entry name" value="Clp, N-terminal domain"/>
    <property type="match status" value="1"/>
</dbReference>
<proteinExistence type="predicted"/>
<dbReference type="InterPro" id="IPR027417">
    <property type="entry name" value="P-loop_NTPase"/>
</dbReference>
<dbReference type="Gene3D" id="3.40.50.300">
    <property type="entry name" value="P-loop containing nucleotide triphosphate hydrolases"/>
    <property type="match status" value="2"/>
</dbReference>
<evidence type="ECO:0000256" key="4">
    <source>
        <dbReference type="ARBA" id="ARBA00023186"/>
    </source>
</evidence>
<dbReference type="InterPro" id="IPR001270">
    <property type="entry name" value="ClpA/B"/>
</dbReference>
<dbReference type="SUPFAM" id="SSF81923">
    <property type="entry name" value="Double Clp-N motif"/>
    <property type="match status" value="1"/>
</dbReference>
<accession>A0A1W1BQ27</accession>
<evidence type="ECO:0000256" key="3">
    <source>
        <dbReference type="ARBA" id="ARBA00022840"/>
    </source>
</evidence>
<dbReference type="GO" id="GO:0034605">
    <property type="term" value="P:cellular response to heat"/>
    <property type="evidence" value="ECO:0007669"/>
    <property type="project" value="TreeGrafter"/>
</dbReference>
<keyword evidence="1" id="KW-0677">Repeat</keyword>
<dbReference type="GO" id="GO:0005737">
    <property type="term" value="C:cytoplasm"/>
    <property type="evidence" value="ECO:0007669"/>
    <property type="project" value="TreeGrafter"/>
</dbReference>
<dbReference type="Pfam" id="PF17871">
    <property type="entry name" value="AAA_lid_9"/>
    <property type="match status" value="1"/>
</dbReference>
<reference evidence="6" key="1">
    <citation type="submission" date="2016-10" db="EMBL/GenBank/DDBJ databases">
        <authorList>
            <person name="de Groot N.N."/>
        </authorList>
    </citation>
    <scope>NUCLEOTIDE SEQUENCE</scope>
</reference>
<organism evidence="6">
    <name type="scientific">hydrothermal vent metagenome</name>
    <dbReference type="NCBI Taxonomy" id="652676"/>
    <lineage>
        <taxon>unclassified sequences</taxon>
        <taxon>metagenomes</taxon>
        <taxon>ecological metagenomes</taxon>
    </lineage>
</organism>